<gene>
    <name evidence="1" type="ORF">PAXRUDRAFT_835917</name>
</gene>
<reference evidence="2" key="2">
    <citation type="submission" date="2015-01" db="EMBL/GenBank/DDBJ databases">
        <title>Evolutionary Origins and Diversification of the Mycorrhizal Mutualists.</title>
        <authorList>
            <consortium name="DOE Joint Genome Institute"/>
            <consortium name="Mycorrhizal Genomics Consortium"/>
            <person name="Kohler A."/>
            <person name="Kuo A."/>
            <person name="Nagy L.G."/>
            <person name="Floudas D."/>
            <person name="Copeland A."/>
            <person name="Barry K.W."/>
            <person name="Cichocki N."/>
            <person name="Veneault-Fourrey C."/>
            <person name="LaButti K."/>
            <person name="Lindquist E.A."/>
            <person name="Lipzen A."/>
            <person name="Lundell T."/>
            <person name="Morin E."/>
            <person name="Murat C."/>
            <person name="Riley R."/>
            <person name="Ohm R."/>
            <person name="Sun H."/>
            <person name="Tunlid A."/>
            <person name="Henrissat B."/>
            <person name="Grigoriev I.V."/>
            <person name="Hibbett D.S."/>
            <person name="Martin F."/>
        </authorList>
    </citation>
    <scope>NUCLEOTIDE SEQUENCE [LARGE SCALE GENOMIC DNA]</scope>
    <source>
        <strain evidence="2">Ve08.2h10</strain>
    </source>
</reference>
<accession>A0A0D0CUA9</accession>
<name>A0A0D0CUA9_9AGAM</name>
<organism evidence="1 2">
    <name type="scientific">Paxillus rubicundulus Ve08.2h10</name>
    <dbReference type="NCBI Taxonomy" id="930991"/>
    <lineage>
        <taxon>Eukaryota</taxon>
        <taxon>Fungi</taxon>
        <taxon>Dikarya</taxon>
        <taxon>Basidiomycota</taxon>
        <taxon>Agaricomycotina</taxon>
        <taxon>Agaricomycetes</taxon>
        <taxon>Agaricomycetidae</taxon>
        <taxon>Boletales</taxon>
        <taxon>Paxilineae</taxon>
        <taxon>Paxillaceae</taxon>
        <taxon>Paxillus</taxon>
    </lineage>
</organism>
<keyword evidence="2" id="KW-1185">Reference proteome</keyword>
<sequence length="55" mass="6034">MMSMTRTTAPVFTGLRSMNKKGETSGIFVRSVPSGALVIVRAKNDWTNLKCEVDT</sequence>
<evidence type="ECO:0000313" key="1">
    <source>
        <dbReference type="EMBL" id="KIK74691.1"/>
    </source>
</evidence>
<dbReference type="EMBL" id="KN828638">
    <property type="protein sequence ID" value="KIK74691.1"/>
    <property type="molecule type" value="Genomic_DNA"/>
</dbReference>
<protein>
    <submittedName>
        <fullName evidence="1">Uncharacterized protein</fullName>
    </submittedName>
</protein>
<dbReference type="HOGENOM" id="CLU_3033048_0_0_1"/>
<reference evidence="1 2" key="1">
    <citation type="submission" date="2014-04" db="EMBL/GenBank/DDBJ databases">
        <authorList>
            <consortium name="DOE Joint Genome Institute"/>
            <person name="Kuo A."/>
            <person name="Kohler A."/>
            <person name="Jargeat P."/>
            <person name="Nagy L.G."/>
            <person name="Floudas D."/>
            <person name="Copeland A."/>
            <person name="Barry K.W."/>
            <person name="Cichocki N."/>
            <person name="Veneault-Fourrey C."/>
            <person name="LaButti K."/>
            <person name="Lindquist E.A."/>
            <person name="Lipzen A."/>
            <person name="Lundell T."/>
            <person name="Morin E."/>
            <person name="Murat C."/>
            <person name="Sun H."/>
            <person name="Tunlid A."/>
            <person name="Henrissat B."/>
            <person name="Grigoriev I.V."/>
            <person name="Hibbett D.S."/>
            <person name="Martin F."/>
            <person name="Nordberg H.P."/>
            <person name="Cantor M.N."/>
            <person name="Hua S.X."/>
        </authorList>
    </citation>
    <scope>NUCLEOTIDE SEQUENCE [LARGE SCALE GENOMIC DNA]</scope>
    <source>
        <strain evidence="1 2">Ve08.2h10</strain>
    </source>
</reference>
<dbReference type="Proteomes" id="UP000054538">
    <property type="component" value="Unassembled WGS sequence"/>
</dbReference>
<proteinExistence type="predicted"/>
<evidence type="ECO:0000313" key="2">
    <source>
        <dbReference type="Proteomes" id="UP000054538"/>
    </source>
</evidence>
<dbReference type="InParanoid" id="A0A0D0CUA9"/>
<dbReference type="AlphaFoldDB" id="A0A0D0CUA9"/>